<dbReference type="GeneID" id="301304735"/>
<feature type="domain" description="Carrier" evidence="11">
    <location>
        <begin position="1526"/>
        <end position="1603"/>
    </location>
</feature>
<dbReference type="SMART" id="SM01294">
    <property type="entry name" value="PKS_PP_betabranch"/>
    <property type="match status" value="2"/>
</dbReference>
<keyword evidence="4" id="KW-0597">Phosphoprotein</keyword>
<dbReference type="Proteomes" id="UP000032254">
    <property type="component" value="Unassembled WGS sequence"/>
</dbReference>
<dbReference type="FunFam" id="1.10.1200.10:FF:000007">
    <property type="entry name" value="Probable polyketide synthase pks17"/>
    <property type="match status" value="2"/>
</dbReference>
<evidence type="ECO:0000256" key="1">
    <source>
        <dbReference type="ARBA" id="ARBA00001957"/>
    </source>
</evidence>
<accession>A0A0D0X4U9</accession>
<dbReference type="Pfam" id="PF00698">
    <property type="entry name" value="Acyl_transf_1"/>
    <property type="match status" value="2"/>
</dbReference>
<gene>
    <name evidence="14" type="ORF">TK50_11415</name>
</gene>
<dbReference type="GO" id="GO:0031177">
    <property type="term" value="F:phosphopantetheine binding"/>
    <property type="evidence" value="ECO:0007669"/>
    <property type="project" value="InterPro"/>
</dbReference>
<dbReference type="InterPro" id="IPR020841">
    <property type="entry name" value="PKS_Beta-ketoAc_synthase_dom"/>
</dbReference>
<dbReference type="Pfam" id="PF08659">
    <property type="entry name" value="KR"/>
    <property type="match status" value="2"/>
</dbReference>
<dbReference type="InterPro" id="IPR049900">
    <property type="entry name" value="PKS_mFAS_DH"/>
</dbReference>
<dbReference type="SMART" id="SM00823">
    <property type="entry name" value="PKS_PP"/>
    <property type="match status" value="2"/>
</dbReference>
<dbReference type="Gene3D" id="1.10.1200.10">
    <property type="entry name" value="ACP-like"/>
    <property type="match status" value="2"/>
</dbReference>
<dbReference type="InterPro" id="IPR013968">
    <property type="entry name" value="PKS_KR"/>
</dbReference>
<dbReference type="InterPro" id="IPR014030">
    <property type="entry name" value="Ketoacyl_synth_N"/>
</dbReference>
<evidence type="ECO:0000313" key="14">
    <source>
        <dbReference type="EMBL" id="KIR65894.1"/>
    </source>
</evidence>
<dbReference type="Pfam" id="PF14765">
    <property type="entry name" value="PS-DH"/>
    <property type="match status" value="1"/>
</dbReference>
<dbReference type="Pfam" id="PF08990">
    <property type="entry name" value="Docking"/>
    <property type="match status" value="1"/>
</dbReference>
<dbReference type="NCBIfam" id="NF045894">
    <property type="entry name" value="PKS_plus_SDR"/>
    <property type="match status" value="1"/>
</dbReference>
<dbReference type="Pfam" id="PF00109">
    <property type="entry name" value="ketoacyl-synt"/>
    <property type="match status" value="2"/>
</dbReference>
<evidence type="ECO:0000256" key="9">
    <source>
        <dbReference type="PROSITE-ProRule" id="PRU01363"/>
    </source>
</evidence>
<dbReference type="SMART" id="SM00827">
    <property type="entry name" value="PKS_AT"/>
    <property type="match status" value="2"/>
</dbReference>
<dbReference type="Pfam" id="PF22953">
    <property type="entry name" value="SpnB_Rossmann"/>
    <property type="match status" value="1"/>
</dbReference>
<dbReference type="SUPFAM" id="SSF51735">
    <property type="entry name" value="NAD(P)-binding Rossmann-fold domains"/>
    <property type="match status" value="4"/>
</dbReference>
<dbReference type="Gene3D" id="3.30.70.3290">
    <property type="match status" value="2"/>
</dbReference>
<dbReference type="InterPro" id="IPR049552">
    <property type="entry name" value="PKS_DH_N"/>
</dbReference>
<dbReference type="Pfam" id="PF02801">
    <property type="entry name" value="Ketoacyl-synt_C"/>
    <property type="match status" value="2"/>
</dbReference>
<dbReference type="Pfam" id="PF00550">
    <property type="entry name" value="PP-binding"/>
    <property type="match status" value="2"/>
</dbReference>
<dbReference type="GO" id="GO:0033068">
    <property type="term" value="P:macrolide biosynthetic process"/>
    <property type="evidence" value="ECO:0007669"/>
    <property type="project" value="UniProtKB-ARBA"/>
</dbReference>
<evidence type="ECO:0000256" key="2">
    <source>
        <dbReference type="ARBA" id="ARBA00004792"/>
    </source>
</evidence>
<organism evidence="14 15">
    <name type="scientific">Micromonospora haikouensis</name>
    <dbReference type="NCBI Taxonomy" id="686309"/>
    <lineage>
        <taxon>Bacteria</taxon>
        <taxon>Bacillati</taxon>
        <taxon>Actinomycetota</taxon>
        <taxon>Actinomycetes</taxon>
        <taxon>Micromonosporales</taxon>
        <taxon>Micromonosporaceae</taxon>
        <taxon>Micromonospora</taxon>
    </lineage>
</organism>
<dbReference type="InterPro" id="IPR014043">
    <property type="entry name" value="Acyl_transferase_dom"/>
</dbReference>
<dbReference type="InterPro" id="IPR020806">
    <property type="entry name" value="PKS_PP-bd"/>
</dbReference>
<evidence type="ECO:0000256" key="8">
    <source>
        <dbReference type="ARBA" id="ARBA00023315"/>
    </source>
</evidence>
<dbReference type="InterPro" id="IPR001227">
    <property type="entry name" value="Ac_transferase_dom_sf"/>
</dbReference>
<dbReference type="InterPro" id="IPR006162">
    <property type="entry name" value="Ppantetheine_attach_site"/>
</dbReference>
<feature type="region of interest" description="Disordered" evidence="10">
    <location>
        <begin position="464"/>
        <end position="487"/>
    </location>
</feature>
<dbReference type="Pfam" id="PF21089">
    <property type="entry name" value="PKS_DH_N"/>
    <property type="match status" value="1"/>
</dbReference>
<dbReference type="InterPro" id="IPR036736">
    <property type="entry name" value="ACP-like_sf"/>
</dbReference>
<dbReference type="InterPro" id="IPR057326">
    <property type="entry name" value="KR_dom"/>
</dbReference>
<feature type="compositionally biased region" description="Low complexity" evidence="10">
    <location>
        <begin position="531"/>
        <end position="549"/>
    </location>
</feature>
<dbReference type="Gene3D" id="3.10.129.110">
    <property type="entry name" value="Polyketide synthase dehydratase"/>
    <property type="match status" value="1"/>
</dbReference>
<evidence type="ECO:0000256" key="6">
    <source>
        <dbReference type="ARBA" id="ARBA00023194"/>
    </source>
</evidence>
<dbReference type="PROSITE" id="PS50075">
    <property type="entry name" value="CARRIER"/>
    <property type="match status" value="2"/>
</dbReference>
<dbReference type="OrthoDB" id="5476359at2"/>
<dbReference type="FunFam" id="3.40.366.10:FF:000002">
    <property type="entry name" value="Probable polyketide synthase 2"/>
    <property type="match status" value="2"/>
</dbReference>
<dbReference type="PANTHER" id="PTHR43775">
    <property type="entry name" value="FATTY ACID SYNTHASE"/>
    <property type="match status" value="1"/>
</dbReference>
<name>A0A0D0X4U9_9ACTN</name>
<proteinExistence type="predicted"/>
<dbReference type="InterPro" id="IPR014031">
    <property type="entry name" value="Ketoacyl_synth_C"/>
</dbReference>
<keyword evidence="15" id="KW-1185">Reference proteome</keyword>
<feature type="active site" description="Proton donor; for dehydratase activity" evidence="9">
    <location>
        <position position="2722"/>
    </location>
</feature>
<comment type="caution">
    <text evidence="14">The sequence shown here is derived from an EMBL/GenBank/DDBJ whole genome shotgun (WGS) entry which is preliminary data.</text>
</comment>
<dbReference type="InterPro" id="IPR049551">
    <property type="entry name" value="PKS_DH_C"/>
</dbReference>
<dbReference type="SUPFAM" id="SSF53901">
    <property type="entry name" value="Thiolase-like"/>
    <property type="match status" value="2"/>
</dbReference>
<evidence type="ECO:0000256" key="5">
    <source>
        <dbReference type="ARBA" id="ARBA00022679"/>
    </source>
</evidence>
<feature type="domain" description="Carrier" evidence="11">
    <location>
        <begin position="3316"/>
        <end position="3391"/>
    </location>
</feature>
<feature type="domain" description="Ketosynthase family 3 (KS3)" evidence="12">
    <location>
        <begin position="33"/>
        <end position="459"/>
    </location>
</feature>
<feature type="domain" description="Ketosynthase family 3 (KS3)" evidence="12">
    <location>
        <begin position="1621"/>
        <end position="2039"/>
    </location>
</feature>
<dbReference type="InterPro" id="IPR009081">
    <property type="entry name" value="PP-bd_ACP"/>
</dbReference>
<dbReference type="PROSITE" id="PS00012">
    <property type="entry name" value="PHOSPHOPANTETHEINE"/>
    <property type="match status" value="1"/>
</dbReference>
<dbReference type="GO" id="GO:0006633">
    <property type="term" value="P:fatty acid biosynthetic process"/>
    <property type="evidence" value="ECO:0007669"/>
    <property type="project" value="InterPro"/>
</dbReference>
<dbReference type="SUPFAM" id="SSF55048">
    <property type="entry name" value="Probable ACP-binding domain of malonyl-CoA ACP transacylase"/>
    <property type="match status" value="2"/>
</dbReference>
<dbReference type="Gene3D" id="3.40.366.10">
    <property type="entry name" value="Malonyl-Coenzyme A Acyl Carrier Protein, domain 2"/>
    <property type="match status" value="2"/>
</dbReference>
<reference evidence="14 15" key="1">
    <citation type="submission" date="2015-01" db="EMBL/GenBank/DDBJ databases">
        <title>Sequencing and annotation of Micromonospora carbonacea strain JXNU-1 genome.</title>
        <authorList>
            <person name="Long Z."/>
            <person name="Huang Y."/>
            <person name="Jiang Y."/>
        </authorList>
    </citation>
    <scope>NUCLEOTIDE SEQUENCE [LARGE SCALE GENOMIC DNA]</scope>
    <source>
        <strain evidence="14 15">JXNU-1</strain>
    </source>
</reference>
<feature type="region of interest" description="Disordered" evidence="10">
    <location>
        <begin position="2735"/>
        <end position="2766"/>
    </location>
</feature>
<dbReference type="GO" id="GO:0004312">
    <property type="term" value="F:fatty acid synthase activity"/>
    <property type="evidence" value="ECO:0007669"/>
    <property type="project" value="TreeGrafter"/>
</dbReference>
<evidence type="ECO:0000259" key="12">
    <source>
        <dbReference type="PROSITE" id="PS52004"/>
    </source>
</evidence>
<comment type="cofactor">
    <cofactor evidence="1">
        <name>pantetheine 4'-phosphate</name>
        <dbReference type="ChEBI" id="CHEBI:47942"/>
    </cofactor>
</comment>
<dbReference type="InterPro" id="IPR055123">
    <property type="entry name" value="SpnB-like_Rossmann"/>
</dbReference>
<keyword evidence="5" id="KW-0808">Transferase</keyword>
<dbReference type="Gene3D" id="3.40.47.10">
    <property type="match status" value="2"/>
</dbReference>
<evidence type="ECO:0000256" key="3">
    <source>
        <dbReference type="ARBA" id="ARBA00022450"/>
    </source>
</evidence>
<dbReference type="InterPro" id="IPR041618">
    <property type="entry name" value="PKS_DE"/>
</dbReference>
<dbReference type="InterPro" id="IPR018201">
    <property type="entry name" value="Ketoacyl_synth_AS"/>
</dbReference>
<comment type="pathway">
    <text evidence="2">Antibiotic biosynthesis.</text>
</comment>
<dbReference type="Pfam" id="PF16197">
    <property type="entry name" value="KAsynt_C_assoc"/>
    <property type="match status" value="2"/>
</dbReference>
<dbReference type="SUPFAM" id="SSF47336">
    <property type="entry name" value="ACP-like"/>
    <property type="match status" value="2"/>
</dbReference>
<feature type="region of interest" description="C-terminal hotdog fold" evidence="9">
    <location>
        <begin position="2661"/>
        <end position="2825"/>
    </location>
</feature>
<dbReference type="PATRIC" id="fig|47853.6.peg.2420"/>
<dbReference type="InterPro" id="IPR016039">
    <property type="entry name" value="Thiolase-like"/>
</dbReference>
<keyword evidence="3" id="KW-0596">Phosphopantetheine</keyword>
<evidence type="ECO:0000256" key="4">
    <source>
        <dbReference type="ARBA" id="ARBA00022553"/>
    </source>
</evidence>
<dbReference type="InterPro" id="IPR016035">
    <property type="entry name" value="Acyl_Trfase/lysoPLipase"/>
</dbReference>
<feature type="region of interest" description="N-terminal hotdog fold" evidence="9">
    <location>
        <begin position="2512"/>
        <end position="2649"/>
    </location>
</feature>
<feature type="active site" description="Proton acceptor; for dehydratase activity" evidence="9">
    <location>
        <position position="2544"/>
    </location>
</feature>
<dbReference type="PROSITE" id="PS00606">
    <property type="entry name" value="KS3_1"/>
    <property type="match status" value="2"/>
</dbReference>
<protein>
    <submittedName>
        <fullName evidence="14">Beta-ketoacyl synthase</fullName>
    </submittedName>
</protein>
<dbReference type="InterPro" id="IPR036291">
    <property type="entry name" value="NAD(P)-bd_dom_sf"/>
</dbReference>
<dbReference type="RefSeq" id="WP_043962716.1">
    <property type="nucleotide sequence ID" value="NZ_JXSX01000001.1"/>
</dbReference>
<dbReference type="InterPro" id="IPR016036">
    <property type="entry name" value="Malonyl_transacylase_ACP-bd"/>
</dbReference>
<dbReference type="SMART" id="SM00826">
    <property type="entry name" value="PKS_DH"/>
    <property type="match status" value="1"/>
</dbReference>
<dbReference type="InterPro" id="IPR032821">
    <property type="entry name" value="PKS_assoc"/>
</dbReference>
<evidence type="ECO:0000259" key="13">
    <source>
        <dbReference type="PROSITE" id="PS52019"/>
    </source>
</evidence>
<dbReference type="InterPro" id="IPR020807">
    <property type="entry name" value="PKS_DH"/>
</dbReference>
<dbReference type="CDD" id="cd08956">
    <property type="entry name" value="KR_3_FAS_SDR_x"/>
    <property type="match status" value="1"/>
</dbReference>
<dbReference type="SMART" id="SM00822">
    <property type="entry name" value="PKS_KR"/>
    <property type="match status" value="2"/>
</dbReference>
<dbReference type="FunFam" id="3.40.47.10:FF:000019">
    <property type="entry name" value="Polyketide synthase type I"/>
    <property type="match status" value="2"/>
</dbReference>
<dbReference type="SUPFAM" id="SSF52151">
    <property type="entry name" value="FabD/lysophospholipase-like"/>
    <property type="match status" value="2"/>
</dbReference>
<evidence type="ECO:0000256" key="10">
    <source>
        <dbReference type="SAM" id="MobiDB-lite"/>
    </source>
</evidence>
<sequence length="3473" mass="357409">MATEDTLREYLKWVTADLHQTKRKLGELEAAHREPIAIVGIGCRFPGGVRSPEDLWRLVAEGRDAISDFPADRGWDVDRLVHPDPDHPGTSYVGQGGFLDSATEFDAGFFGISPREALGMDPQQRLLLETSWEAFEHAGIDPATLRGHQVGVFASTTGQDYAALLQSPPPGVEGYVLTGTAASVVSGRISYVLGVEGPAVSVDTACSSSLVALHLACHALRQGECTLALAGGATVMSTPAAFIGFSRQRGLAFDGRVKAFAGAADGTAWGEGVGVLLVERLSDARRNGHPVLAVVRGSAVNQDGASNGLTAPNGPAQQRVVLQALAGARLTPADVDAVEAHGTGTSLGDPIEATALLATYGQGRPADRPLRLGSVKSNIGHTQAAAGVAGVIKMVLALRHGQLPATLHVDEPTPHVDWTAGAVSLLTEAQPWPAGERPRRAGVSSFGMSGTNAHVIIEEAPAETPDAAPAAPGTPPAEAAPATRPAGPAPVATAGLVPVLLSARDAAALTAQAARWADWLDADAHADAEAADPGTEAADPAASAGAAGTGTDAGAPLVDLGWSSVTTRGALEHRAVVLAADRADLLRDLRTLAAGDTAPGLVTGSPRGGQVAFLFSGQGAQRAGMGRELAAAFPVFAAALDEVCAHLDPRLPKPLKTVLFAEAGTPEAALLDQTVFTQAGLFAVEVALHRLLESWGVTPDVLIGHSIGEVTAAHVAGVFTLADAAALVAARGRLMQALPAGGAMLAVAADEASVAESLDGLTGTVGIAAVNGPAAVVVSGAEAAIDELADLWTARGVQTSRLKVSHAFHSPLMEPMLAGFAAVVAGLDLRAPALPIVSNLTGDLADPEALRSTDYWVRHVREAVRFADGVERLRAHGVGTYLEVGPSGVLTALTREILGPDADPTAAVALLRRDRPEPASLLTALAELHVAGVPVGWRELFAGADPRRVRLPGYAFHRQRYWPDLTAPPAPAGTESTADAAFWAAVERADVDALRDQLGTAPAGDADPVDTLLPALPVLAAWRRDRHDSGVADGWSYQVVWKPVPVAEGDRPAGRWLLVLPADAAPAWADGLAGLLRAGGDEPATLRVGADDLDRAALADRLRAAIGDAPVAGVLHLVAGQDALLPAHPGTSVAAATTLVLLQALTDLDVAAPVWCVTSGAVKAGPADRVDHPLQTLVWGLGRAAAVEQPHRWGGLVDVPAHPDESVLRRLAAVLAGGSGEDQVAVRPGGVWGRRLAPAAAPDRPAADWWADGTVLVTGGTGALGGHVTRWLLDKGARRVVLVGRRGAATPGLLDGYADDGRVTAAACDVTDRDAVAALLDTLPDLTAVVHAAGTDQLTPLTGTTLDEFSHVVAGKVLGALHLHDCLADRPLTAFLLFSSISGVWGSAGQCAYGAGNSLLDALAVHRRDRGLAATAVSWTAWGGADGMAAKNTATEALHRMGLPTIDPQHALVALDRAVRRPTPCVTVADVDWGRFHPAFTLTRPSPLLSELPQVRALAEADAEAAAAPAGVADALRHLADLPEAEQERELLAIVNAQTARVLGHATADDLRGRPFADLGFDSLTAVDLRTRLNEVTGLRLPSTLVFDHPTPADLARHLRETAFGATAAAPAEARVAASTDEPVAIVGMACRYPGDARSPEELWRLVTDGVDAIGDFPTDRGWDTPTPDSGYAPAGGFLYDVPAFDPAFFGISPREALAMDPQQRLTLEASWEVLERAGLDPGSLKGSRTGVFVGASTSGYGTGLTEVPEGTEGYLMTGAAHSIISGRVAYTLGLEGPAVTVDTACSSSLVALHLAGEALRRGECDLALAGGVTVMATPGTFAEFSRQQGLAADGRCKSFAASADGTGWSEGVGMLLVERLSDARRNGHRVLAVVRGSAVNQDGASNGLTAPNGPSQQRVIRQALANARLSTSDVDVVEAHGTGTTLGDPIEAQALLATYGQDRPGDRPLLLGSIKSNIGHAQAAAGVAGVIKVVQAMRHGLVPASLHVDEPSPHIDWSAGAVDLVTEARPWPAVDRPRRAAVSSFGMSGTNAHVIVEQPEEPADAPAEDPAPGLVDADVLVWPVSARSAAALRDQAARLANHVRDRDALDPAALAWSLATTRATFDHRASVVGSGVEELLAGLDALASGLPAGNVVSGVASGHGSGPVFVFPGQGAQSARMAAGLVGRAPVFDARLAECQRALAPFLDVDLVSVLTGDDESWLERVEVVQPVLWAVGIALAAVWEHAGVSPQAVVGHSQGEIGAACVAGILSLEDAAKTVALRSRALAVLRGTGAMASVDLSADAVTERLHAFPGVGVAAVNGPSTVVVSGPPQPVADLVEACQADGIRARLIPVDYASHSPSVQDVAERLRADLADVAPQPGRVRLVSTLTGGWVEPESMTADYWYDNLRQTVQFDAAVRVAVAAGHSTFVEISPHPVLTMPVTAILDDAGVTGHTLGSLRRGDDDPTRLLTNLATAHAIGLPVDLTKVLAEAGIVDLPTYPFARDRYWLQGSGASRAGLPSVGLDAADHPLLSAVADLPGDEGLLLTGRISLATHPWLADHAVLGTVLLPGTALVELASFSGRHLDAAHVTELVLEAPLAVPEEGNVDLRVRVGAAGEDGLRPVSVHSSVGEAHPSMGDGGDQPGAAVRQWQRHAHGLLAPTRPVAVAPAAAWPPPGAEPIDLDALYPHLAEQGYHYGPVFRALRAAWRHGDDLLAEVSLDADAPGDAAPFTVHPALLDAALHAIGASALGRAGTDGETAAGTDADSTERNAGSDVGSRGAQPGLPFSWTGVAIAPTRARELRVRLTAAGGSVAATVTDTGGVPVASLDALVLRPITADQLSAARRTASRSLHRLDWVTPEPAAGRPVALAALGPAAAEAFGGGDGWPGVDAYPSLDDLVAAVAGGAARPDAVLAAVTGQRADEPGPARAAHLAAHEALALAQDWLARPELEAARLVVVTRGAVAVVADDRLTDLPAATVWGLVRSAQSEHPGRIVLLDLDDDPRSAAALPAALATGEPQLAVRAGQLRAPRLARLGPPPAEAAAPDLSAGTVLVTGATGALGRLVARHLATRHGVRRLLLVSRSGPDAPGAADLVAELAGLGVVAQIVAADVTDRDALAVLLDEVPADRPLVGVVHAAGVLDDGVLPALTPARFDAVLGPKVDAAWHLHELTEKLDLAAFVLFSSASGLFGGPGQANHAAANAFLDALAQHRRSRGLTVTSMAWGPWANPDLPGGRPGHVDERRMSRGGFRPLDADEGMELFTEGLRHAGPVVVPVALDLGVLGRLGPALPRLLHGLVRPAGAAAPAAAPAADAAAALRDTLAATAEAERDRVLSDLVRTHAAAVLGYASLRDIDADKGFVELGFDSLTAVEFRNRLTAATGLRLPSTLVYDRPTTTALVGYLRGALLAERSTSALSVLGELSKLETVMRAVAADDTDRAAVADRLRELLSAWTHTEADADDDGTGDGGLASATAEEIFHLLDDELGTA</sequence>
<evidence type="ECO:0000256" key="7">
    <source>
        <dbReference type="ARBA" id="ARBA00023268"/>
    </source>
</evidence>
<evidence type="ECO:0000259" key="11">
    <source>
        <dbReference type="PROSITE" id="PS50075"/>
    </source>
</evidence>
<dbReference type="EMBL" id="JXSX01000001">
    <property type="protein sequence ID" value="KIR65894.1"/>
    <property type="molecule type" value="Genomic_DNA"/>
</dbReference>
<evidence type="ECO:0000313" key="15">
    <source>
        <dbReference type="Proteomes" id="UP000032254"/>
    </source>
</evidence>
<dbReference type="PANTHER" id="PTHR43775:SF51">
    <property type="entry name" value="INACTIVE PHENOLPHTHIOCEROL SYNTHESIS POLYKETIDE SYNTHASE TYPE I PKS1-RELATED"/>
    <property type="match status" value="1"/>
</dbReference>
<dbReference type="PROSITE" id="PS52004">
    <property type="entry name" value="KS3_2"/>
    <property type="match status" value="2"/>
</dbReference>
<keyword evidence="6" id="KW-0045">Antibiotic biosynthesis</keyword>
<dbReference type="InterPro" id="IPR042104">
    <property type="entry name" value="PKS_dehydratase_sf"/>
</dbReference>
<dbReference type="InterPro" id="IPR050091">
    <property type="entry name" value="PKS_NRPS_Biosynth_Enz"/>
</dbReference>
<dbReference type="Pfam" id="PF18369">
    <property type="entry name" value="PKS_DE"/>
    <property type="match status" value="1"/>
</dbReference>
<dbReference type="GO" id="GO:0004315">
    <property type="term" value="F:3-oxoacyl-[acyl-carrier-protein] synthase activity"/>
    <property type="evidence" value="ECO:0007669"/>
    <property type="project" value="InterPro"/>
</dbReference>
<dbReference type="CDD" id="cd08952">
    <property type="entry name" value="KR_1_SDR_x"/>
    <property type="match status" value="1"/>
</dbReference>
<keyword evidence="8" id="KW-0012">Acyltransferase</keyword>
<dbReference type="InterPro" id="IPR015083">
    <property type="entry name" value="NorB/c/GfsB-D-like_docking"/>
</dbReference>
<dbReference type="CDD" id="cd00833">
    <property type="entry name" value="PKS"/>
    <property type="match status" value="2"/>
</dbReference>
<dbReference type="PROSITE" id="PS52019">
    <property type="entry name" value="PKS_MFAS_DH"/>
    <property type="match status" value="1"/>
</dbReference>
<keyword evidence="7" id="KW-0511">Multifunctional enzyme</keyword>
<dbReference type="Gene3D" id="3.40.50.720">
    <property type="entry name" value="NAD(P)-binding Rossmann-like Domain"/>
    <property type="match status" value="2"/>
</dbReference>
<feature type="region of interest" description="Disordered" evidence="10">
    <location>
        <begin position="528"/>
        <end position="549"/>
    </location>
</feature>
<dbReference type="SMART" id="SM00825">
    <property type="entry name" value="PKS_KS"/>
    <property type="match status" value="2"/>
</dbReference>
<feature type="domain" description="PKS/mFAS DH" evidence="13">
    <location>
        <begin position="2512"/>
        <end position="2825"/>
    </location>
</feature>